<dbReference type="InParanoid" id="A0A0C2WP14"/>
<reference evidence="1 2" key="1">
    <citation type="submission" date="2014-04" db="EMBL/GenBank/DDBJ databases">
        <title>Evolutionary Origins and Diversification of the Mycorrhizal Mutualists.</title>
        <authorList>
            <consortium name="DOE Joint Genome Institute"/>
            <consortium name="Mycorrhizal Genomics Consortium"/>
            <person name="Kohler A."/>
            <person name="Kuo A."/>
            <person name="Nagy L.G."/>
            <person name="Floudas D."/>
            <person name="Copeland A."/>
            <person name="Barry K.W."/>
            <person name="Cichocki N."/>
            <person name="Veneault-Fourrey C."/>
            <person name="LaButti K."/>
            <person name="Lindquist E.A."/>
            <person name="Lipzen A."/>
            <person name="Lundell T."/>
            <person name="Morin E."/>
            <person name="Murat C."/>
            <person name="Riley R."/>
            <person name="Ohm R."/>
            <person name="Sun H."/>
            <person name="Tunlid A."/>
            <person name="Henrissat B."/>
            <person name="Grigoriev I.V."/>
            <person name="Hibbett D.S."/>
            <person name="Martin F."/>
        </authorList>
    </citation>
    <scope>NUCLEOTIDE SEQUENCE [LARGE SCALE GENOMIC DNA]</scope>
    <source>
        <strain evidence="1 2">Koide BX008</strain>
    </source>
</reference>
<proteinExistence type="predicted"/>
<sequence length="101" mass="11298">MSYTVLGGSPFSFSTSSSILLERYSGSPDEMCAPSWTGQPHERLEFVQSQDELSAFLRELGKIGTTQVRAFVTEILQEVLPNARTVCYDICWLRSPTTCKL</sequence>
<dbReference type="AlphaFoldDB" id="A0A0C2WP14"/>
<dbReference type="HOGENOM" id="CLU_2290976_0_0_1"/>
<name>A0A0C2WP14_AMAMK</name>
<gene>
    <name evidence="1" type="ORF">M378DRAFT_164681</name>
</gene>
<dbReference type="Proteomes" id="UP000054549">
    <property type="component" value="Unassembled WGS sequence"/>
</dbReference>
<organism evidence="1 2">
    <name type="scientific">Amanita muscaria (strain Koide BX008)</name>
    <dbReference type="NCBI Taxonomy" id="946122"/>
    <lineage>
        <taxon>Eukaryota</taxon>
        <taxon>Fungi</taxon>
        <taxon>Dikarya</taxon>
        <taxon>Basidiomycota</taxon>
        <taxon>Agaricomycotina</taxon>
        <taxon>Agaricomycetes</taxon>
        <taxon>Agaricomycetidae</taxon>
        <taxon>Agaricales</taxon>
        <taxon>Pluteineae</taxon>
        <taxon>Amanitaceae</taxon>
        <taxon>Amanita</taxon>
    </lineage>
</organism>
<protein>
    <submittedName>
        <fullName evidence="1">Uncharacterized protein</fullName>
    </submittedName>
</protein>
<dbReference type="EMBL" id="KN818260">
    <property type="protein sequence ID" value="KIL63372.1"/>
    <property type="molecule type" value="Genomic_DNA"/>
</dbReference>
<evidence type="ECO:0000313" key="2">
    <source>
        <dbReference type="Proteomes" id="UP000054549"/>
    </source>
</evidence>
<keyword evidence="2" id="KW-1185">Reference proteome</keyword>
<evidence type="ECO:0000313" key="1">
    <source>
        <dbReference type="EMBL" id="KIL63372.1"/>
    </source>
</evidence>
<accession>A0A0C2WP14</accession>